<organism evidence="5 6">
    <name type="scientific">Nocardia albiluteola</name>
    <dbReference type="NCBI Taxonomy" id="2842303"/>
    <lineage>
        <taxon>Bacteria</taxon>
        <taxon>Bacillati</taxon>
        <taxon>Actinomycetota</taxon>
        <taxon>Actinomycetes</taxon>
        <taxon>Mycobacteriales</taxon>
        <taxon>Nocardiaceae</taxon>
        <taxon>Nocardia</taxon>
    </lineage>
</organism>
<evidence type="ECO:0000313" key="6">
    <source>
        <dbReference type="Proteomes" id="UP000733379"/>
    </source>
</evidence>
<dbReference type="SUPFAM" id="SSF52402">
    <property type="entry name" value="Adenine nucleotide alpha hydrolases-like"/>
    <property type="match status" value="2"/>
</dbReference>
<accession>A0ABS6AWH2</accession>
<reference evidence="5 6" key="1">
    <citation type="submission" date="2021-06" db="EMBL/GenBank/DDBJ databases">
        <title>Actinomycetes sequencing.</title>
        <authorList>
            <person name="Shan Q."/>
        </authorList>
    </citation>
    <scope>NUCLEOTIDE SEQUENCE [LARGE SCALE GENOMIC DNA]</scope>
    <source>
        <strain evidence="5 6">NEAU-G5</strain>
    </source>
</reference>
<protein>
    <submittedName>
        <fullName evidence="5">Universal stress protein</fullName>
    </submittedName>
</protein>
<keyword evidence="3" id="KW-0067">ATP-binding</keyword>
<name>A0ABS6AWH2_9NOCA</name>
<comment type="caution">
    <text evidence="5">The sequence shown here is derived from an EMBL/GenBank/DDBJ whole genome shotgun (WGS) entry which is preliminary data.</text>
</comment>
<evidence type="ECO:0000256" key="2">
    <source>
        <dbReference type="ARBA" id="ARBA00022741"/>
    </source>
</evidence>
<evidence type="ECO:0000313" key="5">
    <source>
        <dbReference type="EMBL" id="MBU3062405.1"/>
    </source>
</evidence>
<dbReference type="PANTHER" id="PTHR46268">
    <property type="entry name" value="STRESS RESPONSE PROTEIN NHAX"/>
    <property type="match status" value="1"/>
</dbReference>
<dbReference type="Gene3D" id="3.40.50.620">
    <property type="entry name" value="HUPs"/>
    <property type="match status" value="2"/>
</dbReference>
<dbReference type="PRINTS" id="PR01438">
    <property type="entry name" value="UNVRSLSTRESS"/>
</dbReference>
<dbReference type="InterPro" id="IPR006016">
    <property type="entry name" value="UspA"/>
</dbReference>
<evidence type="ECO:0000256" key="1">
    <source>
        <dbReference type="ARBA" id="ARBA00008791"/>
    </source>
</evidence>
<dbReference type="InterPro" id="IPR006015">
    <property type="entry name" value="Universal_stress_UspA"/>
</dbReference>
<feature type="domain" description="UspA" evidence="4">
    <location>
        <begin position="166"/>
        <end position="302"/>
    </location>
</feature>
<keyword evidence="2" id="KW-0547">Nucleotide-binding</keyword>
<dbReference type="Proteomes" id="UP000733379">
    <property type="component" value="Unassembled WGS sequence"/>
</dbReference>
<dbReference type="Pfam" id="PF00582">
    <property type="entry name" value="Usp"/>
    <property type="match status" value="2"/>
</dbReference>
<evidence type="ECO:0000259" key="4">
    <source>
        <dbReference type="Pfam" id="PF00582"/>
    </source>
</evidence>
<gene>
    <name evidence="5" type="ORF">KO481_12835</name>
</gene>
<evidence type="ECO:0000256" key="3">
    <source>
        <dbReference type="ARBA" id="ARBA00022840"/>
    </source>
</evidence>
<dbReference type="EMBL" id="JAHKNI010000003">
    <property type="protein sequence ID" value="MBU3062405.1"/>
    <property type="molecule type" value="Genomic_DNA"/>
</dbReference>
<feature type="domain" description="UspA" evidence="4">
    <location>
        <begin position="18"/>
        <end position="154"/>
    </location>
</feature>
<dbReference type="RefSeq" id="WP_215917254.1">
    <property type="nucleotide sequence ID" value="NZ_JAHKNI010000003.1"/>
</dbReference>
<sequence>MTSQDHDKDPHHVASAAVVVGVDGSRGSDIALHWAADYAAHRGRELQIVHGMGLVGTSGVAGYAMTLEAIAEAARAEGREVVERAEEVARLAAPELRVSGKVGADNPANLLIDRSATAFAVVLGSTGSAGTLAHLGSTLLAVTAHAYGAVIVVPDEHAVADRTGGPVVVGIDGSPISEPAIAAAFAEAAERRTDLVAVHVCSDWDFGRFAGTSTLIPDADAEVAESAILAERLAGWQEKYPDVPVTRQTYLSAPAAKLQEYSKTAQLIVVGSHGRGGVRGLLLGSTSNYLVQHAYCPVMVVHQERK</sequence>
<dbReference type="PANTHER" id="PTHR46268:SF27">
    <property type="entry name" value="UNIVERSAL STRESS PROTEIN RV2623"/>
    <property type="match status" value="1"/>
</dbReference>
<comment type="similarity">
    <text evidence="1">Belongs to the universal stress protein A family.</text>
</comment>
<dbReference type="InterPro" id="IPR014729">
    <property type="entry name" value="Rossmann-like_a/b/a_fold"/>
</dbReference>
<keyword evidence="6" id="KW-1185">Reference proteome</keyword>
<proteinExistence type="inferred from homology"/>